<dbReference type="Gene3D" id="3.30.420.10">
    <property type="entry name" value="Ribonuclease H-like superfamily/Ribonuclease H"/>
    <property type="match status" value="1"/>
</dbReference>
<organism evidence="1 2">
    <name type="scientific">Rhizoctonia solani</name>
    <dbReference type="NCBI Taxonomy" id="456999"/>
    <lineage>
        <taxon>Eukaryota</taxon>
        <taxon>Fungi</taxon>
        <taxon>Dikarya</taxon>
        <taxon>Basidiomycota</taxon>
        <taxon>Agaricomycotina</taxon>
        <taxon>Agaricomycetes</taxon>
        <taxon>Cantharellales</taxon>
        <taxon>Ceratobasidiaceae</taxon>
        <taxon>Rhizoctonia</taxon>
    </lineage>
</organism>
<evidence type="ECO:0000313" key="2">
    <source>
        <dbReference type="Proteomes" id="UP000044841"/>
    </source>
</evidence>
<gene>
    <name evidence="1" type="ORF">RSOLAG22IIIB_05650</name>
</gene>
<protein>
    <submittedName>
        <fullName evidence="1">Uncharacterized protein</fullName>
    </submittedName>
</protein>
<reference evidence="1 2" key="1">
    <citation type="submission" date="2015-07" db="EMBL/GenBank/DDBJ databases">
        <authorList>
            <person name="Noorani M."/>
        </authorList>
    </citation>
    <scope>NUCLEOTIDE SEQUENCE [LARGE SCALE GENOMIC DNA]</scope>
    <source>
        <strain evidence="1">BBA 69670</strain>
    </source>
</reference>
<name>A0A0K6G7S4_9AGAM</name>
<accession>A0A0K6G7S4</accession>
<dbReference type="Proteomes" id="UP000044841">
    <property type="component" value="Unassembled WGS sequence"/>
</dbReference>
<sequence>MSSSTVDSYTPAQCKSPPVNKGPIKAWIFTTQSAHSPPAFAIRFISDKQIDGDILESKLDPRNELGIMSGSPNARQALYAVTRVFEKSHSYPGREIHLWMNSDYVKAGFNKIGCYGAERLLVDQPKGQHVPNYDIWKYLLKLCRKQQRKPVIEIRPEKAPIFLDMSDLIQRACAIPELVQLRVKDRDWVTATNGIGNKVWQTTLQHPTPVSTVP</sequence>
<dbReference type="AlphaFoldDB" id="A0A0K6G7S4"/>
<keyword evidence="2" id="KW-1185">Reference proteome</keyword>
<dbReference type="GO" id="GO:0003676">
    <property type="term" value="F:nucleic acid binding"/>
    <property type="evidence" value="ECO:0007669"/>
    <property type="project" value="InterPro"/>
</dbReference>
<proteinExistence type="predicted"/>
<evidence type="ECO:0000313" key="1">
    <source>
        <dbReference type="EMBL" id="CUA74683.1"/>
    </source>
</evidence>
<dbReference type="EMBL" id="CYGV01001478">
    <property type="protein sequence ID" value="CUA74683.1"/>
    <property type="molecule type" value="Genomic_DNA"/>
</dbReference>
<dbReference type="InterPro" id="IPR036397">
    <property type="entry name" value="RNaseH_sf"/>
</dbReference>